<accession>A0AAU7JUY2</accession>
<evidence type="ECO:0000256" key="1">
    <source>
        <dbReference type="SAM" id="Coils"/>
    </source>
</evidence>
<evidence type="ECO:0000313" key="5">
    <source>
        <dbReference type="EMBL" id="XBO44227.1"/>
    </source>
</evidence>
<dbReference type="NCBIfam" id="NF033542">
    <property type="entry name" value="transpos_IS110"/>
    <property type="match status" value="1"/>
</dbReference>
<dbReference type="InterPro" id="IPR047650">
    <property type="entry name" value="Transpos_IS110"/>
</dbReference>
<organism evidence="5">
    <name type="scientific">Pedococcus sp. KACC 23699</name>
    <dbReference type="NCBI Taxonomy" id="3149228"/>
    <lineage>
        <taxon>Bacteria</taxon>
        <taxon>Bacillati</taxon>
        <taxon>Actinomycetota</taxon>
        <taxon>Actinomycetes</taxon>
        <taxon>Micrococcales</taxon>
        <taxon>Intrasporangiaceae</taxon>
        <taxon>Pedococcus</taxon>
    </lineage>
</organism>
<proteinExistence type="predicted"/>
<dbReference type="InterPro" id="IPR003346">
    <property type="entry name" value="Transposase_20"/>
</dbReference>
<sequence>MEEQRASRVVIGMDPHKRSVTIEVMRPDESVAVGGRFATDQGGYAAMLEVARAWPERVWAVEGCNGIGRHVAVRLIADGEQVIDVPPRLSARVRMFATGQGRKTDATDAHSIALVGVRMAGLRPVVDDEQLAVLRVLVDRRRALGEDHTRMVSQLHHLMLELIPGGAKKDLSAAQAKKLLATVRPRDLAGRARRRVAAELISDLERVYARKKAANKELSQLLTATGTSLTGLHGIGPSGAARLLVEVGDITRFPDNNHFASWTGTAPIDASSGDHVRHRLSRGGNRQINRVLHIMATVQLRNPTEGRAFFDRTKARGKTSNEAMRLLKRRLSDIVFRTMLADAARQMTTGPGGQQGDDSDSSAAGSQPHTSSSDKPLPGPATTHPRTGLAAAS</sequence>
<gene>
    <name evidence="5" type="ORF">ABEG17_02560</name>
</gene>
<dbReference type="GO" id="GO:0003677">
    <property type="term" value="F:DNA binding"/>
    <property type="evidence" value="ECO:0007669"/>
    <property type="project" value="InterPro"/>
</dbReference>
<dbReference type="Pfam" id="PF02371">
    <property type="entry name" value="Transposase_20"/>
    <property type="match status" value="1"/>
</dbReference>
<evidence type="ECO:0000259" key="4">
    <source>
        <dbReference type="Pfam" id="PF02371"/>
    </source>
</evidence>
<feature type="coiled-coil region" evidence="1">
    <location>
        <begin position="197"/>
        <end position="224"/>
    </location>
</feature>
<dbReference type="PANTHER" id="PTHR33055:SF16">
    <property type="entry name" value="TRANSPOSASE FOR INSERTION SEQUENCE ELEMENT IS1547"/>
    <property type="match status" value="1"/>
</dbReference>
<dbReference type="GO" id="GO:0004803">
    <property type="term" value="F:transposase activity"/>
    <property type="evidence" value="ECO:0007669"/>
    <property type="project" value="InterPro"/>
</dbReference>
<dbReference type="Pfam" id="PF01548">
    <property type="entry name" value="DEDD_Tnp_IS110"/>
    <property type="match status" value="1"/>
</dbReference>
<evidence type="ECO:0000259" key="3">
    <source>
        <dbReference type="Pfam" id="PF01548"/>
    </source>
</evidence>
<reference evidence="5" key="1">
    <citation type="submission" date="2024-05" db="EMBL/GenBank/DDBJ databases">
        <authorList>
            <person name="Kim S."/>
            <person name="Heo J."/>
            <person name="Choi H."/>
            <person name="Choi Y."/>
            <person name="Kwon S.-W."/>
            <person name="Kim Y."/>
        </authorList>
    </citation>
    <scope>NUCLEOTIDE SEQUENCE</scope>
    <source>
        <strain evidence="5">KACC 23699</strain>
    </source>
</reference>
<feature type="domain" description="Transposase IS110-like N-terminal" evidence="3">
    <location>
        <begin position="11"/>
        <end position="164"/>
    </location>
</feature>
<dbReference type="RefSeq" id="WP_406831717.1">
    <property type="nucleotide sequence ID" value="NZ_CP157483.1"/>
</dbReference>
<keyword evidence="1" id="KW-0175">Coiled coil</keyword>
<dbReference type="PANTHER" id="PTHR33055">
    <property type="entry name" value="TRANSPOSASE FOR INSERTION SEQUENCE ELEMENT IS1111A"/>
    <property type="match status" value="1"/>
</dbReference>
<feature type="region of interest" description="Disordered" evidence="2">
    <location>
        <begin position="347"/>
        <end position="393"/>
    </location>
</feature>
<protein>
    <submittedName>
        <fullName evidence="5">IS110 family transposase</fullName>
    </submittedName>
</protein>
<dbReference type="EMBL" id="CP157483">
    <property type="protein sequence ID" value="XBO44227.1"/>
    <property type="molecule type" value="Genomic_DNA"/>
</dbReference>
<dbReference type="GO" id="GO:0006313">
    <property type="term" value="P:DNA transposition"/>
    <property type="evidence" value="ECO:0007669"/>
    <property type="project" value="InterPro"/>
</dbReference>
<name>A0AAU7JUY2_9MICO</name>
<dbReference type="AlphaFoldDB" id="A0AAU7JUY2"/>
<evidence type="ECO:0000256" key="2">
    <source>
        <dbReference type="SAM" id="MobiDB-lite"/>
    </source>
</evidence>
<feature type="domain" description="Transposase IS116/IS110/IS902 C-terminal" evidence="4">
    <location>
        <begin position="229"/>
        <end position="309"/>
    </location>
</feature>
<dbReference type="InterPro" id="IPR002525">
    <property type="entry name" value="Transp_IS110-like_N"/>
</dbReference>